<evidence type="ECO:0000313" key="1">
    <source>
        <dbReference type="EMBL" id="KAF2186708.1"/>
    </source>
</evidence>
<dbReference type="AlphaFoldDB" id="A0A6A6E878"/>
<reference evidence="1" key="1">
    <citation type="journal article" date="2020" name="Stud. Mycol.">
        <title>101 Dothideomycetes genomes: a test case for predicting lifestyles and emergence of pathogens.</title>
        <authorList>
            <person name="Haridas S."/>
            <person name="Albert R."/>
            <person name="Binder M."/>
            <person name="Bloem J."/>
            <person name="Labutti K."/>
            <person name="Salamov A."/>
            <person name="Andreopoulos B."/>
            <person name="Baker S."/>
            <person name="Barry K."/>
            <person name="Bills G."/>
            <person name="Bluhm B."/>
            <person name="Cannon C."/>
            <person name="Castanera R."/>
            <person name="Culley D."/>
            <person name="Daum C."/>
            <person name="Ezra D."/>
            <person name="Gonzalez J."/>
            <person name="Henrissat B."/>
            <person name="Kuo A."/>
            <person name="Liang C."/>
            <person name="Lipzen A."/>
            <person name="Lutzoni F."/>
            <person name="Magnuson J."/>
            <person name="Mondo S."/>
            <person name="Nolan M."/>
            <person name="Ohm R."/>
            <person name="Pangilinan J."/>
            <person name="Park H.-J."/>
            <person name="Ramirez L."/>
            <person name="Alfaro M."/>
            <person name="Sun H."/>
            <person name="Tritt A."/>
            <person name="Yoshinaga Y."/>
            <person name="Zwiers L.-H."/>
            <person name="Turgeon B."/>
            <person name="Goodwin S."/>
            <person name="Spatafora J."/>
            <person name="Crous P."/>
            <person name="Grigoriev I."/>
        </authorList>
    </citation>
    <scope>NUCLEOTIDE SEQUENCE</scope>
    <source>
        <strain evidence="1">CBS 207.26</strain>
    </source>
</reference>
<sequence length="62" mass="7232">NGILQEDNDGSHVTCSDWNIAWKYKDQRGIRRLIHPAQLPDLNPQGGLWNVLKRRIRCRHGD</sequence>
<evidence type="ECO:0000313" key="2">
    <source>
        <dbReference type="Proteomes" id="UP000800200"/>
    </source>
</evidence>
<dbReference type="Proteomes" id="UP000800200">
    <property type="component" value="Unassembled WGS sequence"/>
</dbReference>
<gene>
    <name evidence="1" type="ORF">K469DRAFT_571781</name>
</gene>
<organism evidence="1 2">
    <name type="scientific">Zopfia rhizophila CBS 207.26</name>
    <dbReference type="NCBI Taxonomy" id="1314779"/>
    <lineage>
        <taxon>Eukaryota</taxon>
        <taxon>Fungi</taxon>
        <taxon>Dikarya</taxon>
        <taxon>Ascomycota</taxon>
        <taxon>Pezizomycotina</taxon>
        <taxon>Dothideomycetes</taxon>
        <taxon>Dothideomycetes incertae sedis</taxon>
        <taxon>Zopfiaceae</taxon>
        <taxon>Zopfia</taxon>
    </lineage>
</organism>
<dbReference type="InterPro" id="IPR036397">
    <property type="entry name" value="RNaseH_sf"/>
</dbReference>
<dbReference type="GO" id="GO:0003676">
    <property type="term" value="F:nucleic acid binding"/>
    <property type="evidence" value="ECO:0007669"/>
    <property type="project" value="InterPro"/>
</dbReference>
<evidence type="ECO:0008006" key="3">
    <source>
        <dbReference type="Google" id="ProtNLM"/>
    </source>
</evidence>
<protein>
    <recommendedName>
        <fullName evidence="3">Tc1-like transposase DDE domain-containing protein</fullName>
    </recommendedName>
</protein>
<name>A0A6A6E878_9PEZI</name>
<dbReference type="EMBL" id="ML994629">
    <property type="protein sequence ID" value="KAF2186708.1"/>
    <property type="molecule type" value="Genomic_DNA"/>
</dbReference>
<accession>A0A6A6E878</accession>
<keyword evidence="2" id="KW-1185">Reference proteome</keyword>
<feature type="non-terminal residue" evidence="1">
    <location>
        <position position="1"/>
    </location>
</feature>
<dbReference type="OrthoDB" id="5410741at2759"/>
<dbReference type="Gene3D" id="3.30.420.10">
    <property type="entry name" value="Ribonuclease H-like superfamily/Ribonuclease H"/>
    <property type="match status" value="1"/>
</dbReference>
<proteinExistence type="predicted"/>